<evidence type="ECO:0000313" key="7">
    <source>
        <dbReference type="EMBL" id="MDQ0290134.1"/>
    </source>
</evidence>
<keyword evidence="4" id="KW-0326">Glycosidase</keyword>
<organism evidence="7 8">
    <name type="scientific">Oligosphaera ethanolica</name>
    <dbReference type="NCBI Taxonomy" id="760260"/>
    <lineage>
        <taxon>Bacteria</taxon>
        <taxon>Pseudomonadati</taxon>
        <taxon>Lentisphaerota</taxon>
        <taxon>Oligosphaeria</taxon>
        <taxon>Oligosphaerales</taxon>
        <taxon>Oligosphaeraceae</taxon>
        <taxon>Oligosphaera</taxon>
    </lineage>
</organism>
<keyword evidence="3" id="KW-1015">Disulfide bond</keyword>
<dbReference type="InterPro" id="IPR017853">
    <property type="entry name" value="GH"/>
</dbReference>
<feature type="chain" id="PRO_5042194429" description="LamG-like jellyroll fold domain-containing protein" evidence="5">
    <location>
        <begin position="20"/>
        <end position="997"/>
    </location>
</feature>
<keyword evidence="8" id="KW-1185">Reference proteome</keyword>
<dbReference type="InterPro" id="IPR013320">
    <property type="entry name" value="ConA-like_dom_sf"/>
</dbReference>
<feature type="signal peptide" evidence="5">
    <location>
        <begin position="1"/>
        <end position="19"/>
    </location>
</feature>
<keyword evidence="1 5" id="KW-0732">Signal</keyword>
<dbReference type="InterPro" id="IPR006558">
    <property type="entry name" value="LamG-like"/>
</dbReference>
<dbReference type="GO" id="GO:0009341">
    <property type="term" value="C:beta-galactosidase complex"/>
    <property type="evidence" value="ECO:0007669"/>
    <property type="project" value="InterPro"/>
</dbReference>
<dbReference type="Proteomes" id="UP001238163">
    <property type="component" value="Unassembled WGS sequence"/>
</dbReference>
<name>A0AAE3VH95_9BACT</name>
<dbReference type="EMBL" id="JAUSVL010000001">
    <property type="protein sequence ID" value="MDQ0290134.1"/>
    <property type="molecule type" value="Genomic_DNA"/>
</dbReference>
<dbReference type="Gene3D" id="2.60.120.200">
    <property type="match status" value="1"/>
</dbReference>
<evidence type="ECO:0000256" key="4">
    <source>
        <dbReference type="ARBA" id="ARBA00023295"/>
    </source>
</evidence>
<dbReference type="RefSeq" id="WP_307261553.1">
    <property type="nucleotide sequence ID" value="NZ_JAUSVL010000001.1"/>
</dbReference>
<keyword evidence="2" id="KW-0378">Hydrolase</keyword>
<protein>
    <recommendedName>
        <fullName evidence="6">LamG-like jellyroll fold domain-containing protein</fullName>
    </recommendedName>
</protein>
<sequence length="997" mass="111168">MTLHHSALSVLSLCLSVMALPMAGMELPAPVAAFAGVDIAGVRAGRYHPQHQVMWVTNDGIGIGEVAGEGIRLNPAAFTVAAWVMPSLQSGNHYRGIVFKGDRSERDEVDFKLDLYGLIPEFGYRVNGEWHGILRNGYAFAVPGQGQKAFADCPQLLPNRWNFLAVSFDKGAMRMYLNGELAFDALGPGQELQLSAAPMLLGGGETGGGRRSFPLNGLLDRVTLWDSALSAAQVEAFRLQTAAHYPQATVSVAWREEFPEYDPYFKRKLALVERYEAALPARAAGMASPEMTIAEHGGIPSIFRDGVAESAMCMMPAPSANEQGVFLASRDFAAAGVNYYSEIFWTWLKLGDSCSHWWTGYGQYEFERVAARLEKIVEANPKAAILVRVKLNVPEWWLAENPDERVVDEFGKQGEQPSMSSEKWLRDVSVMLADFVRYLEHSPLSPHIVGYVPAGGSTSEWFWWNFKDGLVDYSAINREAFRRFLRREYADDAALAQAWGDAELSLATADIPTPEQRRGAEDGFFRDPLRARQVYDYRRFMTKATTAAIRQVSKVVRENTVTRKLVGTFYGYSMTMSPGPALANLGFQGFQELLEDDNLDFFCAPTSYGFRRDGQSGDYAVGYLASIRLHNKVYYDEADMRTYLSRGNEAYRADSLQESLNTHWRSFGNALAHGVNIWWFLIAGNGTFHTDALMEQIASMSRLNREYHDVSRRSVAQVAVLCDEESMHFYSGKYGNCASVARVKTELANIGAPSDVYLLGDIGNERMPDYKLYIFLNAFYITPERREAIQRKLSRNHAAALWIYAPGYLSPTGASVATMAQLTGMTLRRVAEQPASQLVITQNDHPLARYLGKMRRGEQPFVQVVKRVLSMEAFAPAFFVDDPEADVIGELNGQGALAVKQCAWGTSIFSLNSLTPDLARGACEMLGIPVYMDSGDVFQANESFMMVHAVSDGEKRLRLPEARTVRNLNNDERFPATTEVRLQMKRGDTVIFQLEKN</sequence>
<reference evidence="7" key="1">
    <citation type="submission" date="2023-07" db="EMBL/GenBank/DDBJ databases">
        <title>Genomic Encyclopedia of Type Strains, Phase IV (KMG-IV): sequencing the most valuable type-strain genomes for metagenomic binning, comparative biology and taxonomic classification.</title>
        <authorList>
            <person name="Goeker M."/>
        </authorList>
    </citation>
    <scope>NUCLEOTIDE SEQUENCE</scope>
    <source>
        <strain evidence="7">DSM 24202</strain>
    </source>
</reference>
<evidence type="ECO:0000256" key="2">
    <source>
        <dbReference type="ARBA" id="ARBA00022801"/>
    </source>
</evidence>
<feature type="domain" description="LamG-like jellyroll fold" evidence="6">
    <location>
        <begin position="76"/>
        <end position="232"/>
    </location>
</feature>
<dbReference type="Gene3D" id="3.20.20.80">
    <property type="entry name" value="Glycosidases"/>
    <property type="match status" value="1"/>
</dbReference>
<evidence type="ECO:0000256" key="1">
    <source>
        <dbReference type="ARBA" id="ARBA00022729"/>
    </source>
</evidence>
<gene>
    <name evidence="7" type="ORF">J3R75_002241</name>
</gene>
<evidence type="ECO:0000259" key="6">
    <source>
        <dbReference type="SMART" id="SM00560"/>
    </source>
</evidence>
<dbReference type="Pfam" id="PF13385">
    <property type="entry name" value="Laminin_G_3"/>
    <property type="match status" value="1"/>
</dbReference>
<dbReference type="SUPFAM" id="SSF49899">
    <property type="entry name" value="Concanavalin A-like lectins/glucanases"/>
    <property type="match status" value="1"/>
</dbReference>
<evidence type="ECO:0000256" key="3">
    <source>
        <dbReference type="ARBA" id="ARBA00023157"/>
    </source>
</evidence>
<evidence type="ECO:0000256" key="5">
    <source>
        <dbReference type="SAM" id="SignalP"/>
    </source>
</evidence>
<dbReference type="SUPFAM" id="SSF51445">
    <property type="entry name" value="(Trans)glycosidases"/>
    <property type="match status" value="1"/>
</dbReference>
<dbReference type="Pfam" id="PF02449">
    <property type="entry name" value="Glyco_hydro_42"/>
    <property type="match status" value="1"/>
</dbReference>
<dbReference type="GO" id="GO:0004565">
    <property type="term" value="F:beta-galactosidase activity"/>
    <property type="evidence" value="ECO:0007669"/>
    <property type="project" value="InterPro"/>
</dbReference>
<dbReference type="InterPro" id="IPR013529">
    <property type="entry name" value="Glyco_hydro_42_N"/>
</dbReference>
<dbReference type="AlphaFoldDB" id="A0AAE3VH95"/>
<evidence type="ECO:0000313" key="8">
    <source>
        <dbReference type="Proteomes" id="UP001238163"/>
    </source>
</evidence>
<accession>A0AAE3VH95</accession>
<comment type="caution">
    <text evidence="7">The sequence shown here is derived from an EMBL/GenBank/DDBJ whole genome shotgun (WGS) entry which is preliminary data.</text>
</comment>
<dbReference type="GO" id="GO:0005975">
    <property type="term" value="P:carbohydrate metabolic process"/>
    <property type="evidence" value="ECO:0007669"/>
    <property type="project" value="InterPro"/>
</dbReference>
<dbReference type="SMART" id="SM00560">
    <property type="entry name" value="LamGL"/>
    <property type="match status" value="1"/>
</dbReference>
<proteinExistence type="predicted"/>